<feature type="compositionally biased region" description="Basic and acidic residues" evidence="1">
    <location>
        <begin position="227"/>
        <end position="244"/>
    </location>
</feature>
<name>A0A061B3U5_RHOTO</name>
<evidence type="ECO:0000256" key="1">
    <source>
        <dbReference type="SAM" id="MobiDB-lite"/>
    </source>
</evidence>
<feature type="compositionally biased region" description="Polar residues" evidence="1">
    <location>
        <begin position="333"/>
        <end position="349"/>
    </location>
</feature>
<feature type="compositionally biased region" description="Low complexity" evidence="1">
    <location>
        <begin position="376"/>
        <end position="399"/>
    </location>
</feature>
<dbReference type="EMBL" id="LK052941">
    <property type="protein sequence ID" value="CDR41688.1"/>
    <property type="molecule type" value="Genomic_DNA"/>
</dbReference>
<feature type="compositionally biased region" description="Polar residues" evidence="1">
    <location>
        <begin position="84"/>
        <end position="93"/>
    </location>
</feature>
<sequence length="454" mass="48177">MLARSQGPRLDPNQENPHRQPHKTPARPALAGKNATTAGPAPVTGGKGVLGQTVRTGRVLGAKDRNQGKHGNAPEPAALLFTGKPSTSTSSNAEAGPSCQPLQLQQPPQAFKTPLPNRSLRPVQDFKTHATALRPKHAPSMLVGSPDVSMEAEVENEQNEPEEEEDREVEYAGGSSRDYDEPYIPDWDEPDYKTAGFGEAALSMPLVPQIDLDEWFKEDEIARKAFKAELDPEIEKPLALREDDSPQPIFPLPRRRQPLGVKSNNGSTPSTGAPAARPGWAVRPVAGGSSLGKGPASTRRPLAPSTTSSAARRPPTTVPASSSSLRPGMTSRPPASSATAKPALPSSTLRKPLAPSSRPATTSTLTRPRAPPPKPLLFSRPSSSASASSPALRTPTTPAQRKAEQNELERELGAFGIVEDEAGLELLGASEGLGARGFADEEGGEFRLELELEL</sequence>
<feature type="compositionally biased region" description="Polar residues" evidence="1">
    <location>
        <begin position="262"/>
        <end position="271"/>
    </location>
</feature>
<dbReference type="AlphaFoldDB" id="A0A061B3U5"/>
<protein>
    <submittedName>
        <fullName evidence="2">RHTO0S06e04280g1_1</fullName>
    </submittedName>
</protein>
<dbReference type="OrthoDB" id="2529411at2759"/>
<feature type="compositionally biased region" description="Low complexity" evidence="1">
    <location>
        <begin position="100"/>
        <end position="109"/>
    </location>
</feature>
<feature type="compositionally biased region" description="Basic and acidic residues" evidence="1">
    <location>
        <begin position="401"/>
        <end position="412"/>
    </location>
</feature>
<organism evidence="2">
    <name type="scientific">Rhodotorula toruloides</name>
    <name type="common">Yeast</name>
    <name type="synonym">Rhodosporidium toruloides</name>
    <dbReference type="NCBI Taxonomy" id="5286"/>
    <lineage>
        <taxon>Eukaryota</taxon>
        <taxon>Fungi</taxon>
        <taxon>Dikarya</taxon>
        <taxon>Basidiomycota</taxon>
        <taxon>Pucciniomycotina</taxon>
        <taxon>Microbotryomycetes</taxon>
        <taxon>Sporidiobolales</taxon>
        <taxon>Sporidiobolaceae</taxon>
        <taxon>Rhodotorula</taxon>
    </lineage>
</organism>
<gene>
    <name evidence="2" type="ORF">RHTO0S_06e04280g</name>
</gene>
<feature type="compositionally biased region" description="Acidic residues" evidence="1">
    <location>
        <begin position="150"/>
        <end position="168"/>
    </location>
</feature>
<feature type="region of interest" description="Disordered" evidence="1">
    <location>
        <begin position="227"/>
        <end position="414"/>
    </location>
</feature>
<proteinExistence type="predicted"/>
<feature type="region of interest" description="Disordered" evidence="1">
    <location>
        <begin position="1"/>
        <end position="194"/>
    </location>
</feature>
<reference evidence="2" key="1">
    <citation type="journal article" date="2014" name="Genome Announc.">
        <title>Draft genome sequence of Rhodosporidium toruloides CECT1137, an oleaginous yeast of biotechnological interest.</title>
        <authorList>
            <person name="Morin N."/>
            <person name="Calcas X."/>
            <person name="Devillers H."/>
            <person name="Durrens P."/>
            <person name="Sherman D.J."/>
            <person name="Nicaud J.-M."/>
            <person name="Neuveglise C."/>
        </authorList>
    </citation>
    <scope>NUCLEOTIDE SEQUENCE</scope>
    <source>
        <strain evidence="2">CECT1137</strain>
    </source>
</reference>
<accession>A0A061B3U5</accession>
<evidence type="ECO:0000313" key="2">
    <source>
        <dbReference type="EMBL" id="CDR41688.1"/>
    </source>
</evidence>